<evidence type="ECO:0000256" key="6">
    <source>
        <dbReference type="ARBA" id="ARBA00038307"/>
    </source>
</evidence>
<dbReference type="GO" id="GO:0043190">
    <property type="term" value="C:ATP-binding cassette (ABC) transporter complex"/>
    <property type="evidence" value="ECO:0007669"/>
    <property type="project" value="InterPro"/>
</dbReference>
<dbReference type="InterPro" id="IPR003439">
    <property type="entry name" value="ABC_transporter-like_ATP-bd"/>
</dbReference>
<proteinExistence type="inferred from homology"/>
<comment type="subunit">
    <text evidence="7">The complex is composed of two ATP-binding proteins (WtpC), two transmembrane proteins (WtpB) and a solute-binding protein (WtpA).</text>
</comment>
<dbReference type="InterPro" id="IPR013611">
    <property type="entry name" value="Transp-assoc_OB_typ2"/>
</dbReference>
<dbReference type="EMBL" id="FNHL01000004">
    <property type="protein sequence ID" value="SDM99540.1"/>
    <property type="molecule type" value="Genomic_DNA"/>
</dbReference>
<dbReference type="SMART" id="SM00382">
    <property type="entry name" value="AAA"/>
    <property type="match status" value="1"/>
</dbReference>
<dbReference type="PROSITE" id="PS50893">
    <property type="entry name" value="ABC_TRANSPORTER_2"/>
    <property type="match status" value="1"/>
</dbReference>
<keyword evidence="4" id="KW-0547">Nucleotide-binding</keyword>
<dbReference type="GO" id="GO:0005524">
    <property type="term" value="F:ATP binding"/>
    <property type="evidence" value="ECO:0007669"/>
    <property type="project" value="UniProtKB-KW"/>
</dbReference>
<dbReference type="InterPro" id="IPR050093">
    <property type="entry name" value="ABC_SmlMolc_Importer"/>
</dbReference>
<evidence type="ECO:0000256" key="7">
    <source>
        <dbReference type="ARBA" id="ARBA00038781"/>
    </source>
</evidence>
<dbReference type="Pfam" id="PF08402">
    <property type="entry name" value="TOBE_2"/>
    <property type="match status" value="1"/>
</dbReference>
<dbReference type="STRING" id="660521.SAMN04487949_3105"/>
<keyword evidence="2" id="KW-0813">Transport</keyword>
<dbReference type="PROSITE" id="PS00211">
    <property type="entry name" value="ABC_TRANSPORTER_1"/>
    <property type="match status" value="1"/>
</dbReference>
<gene>
    <name evidence="12" type="ORF">SAMN04487949_3105</name>
</gene>
<dbReference type="OrthoDB" id="18368at2157"/>
<keyword evidence="13" id="KW-1185">Reference proteome</keyword>
<evidence type="ECO:0000313" key="13">
    <source>
        <dbReference type="Proteomes" id="UP000199451"/>
    </source>
</evidence>
<dbReference type="Pfam" id="PF00005">
    <property type="entry name" value="ABC_tran"/>
    <property type="match status" value="1"/>
</dbReference>
<dbReference type="Gene3D" id="3.40.50.300">
    <property type="entry name" value="P-loop containing nucleotide triphosphate hydrolases"/>
    <property type="match status" value="1"/>
</dbReference>
<evidence type="ECO:0000256" key="9">
    <source>
        <dbReference type="ARBA" id="ARBA00041133"/>
    </source>
</evidence>
<dbReference type="SUPFAM" id="SSF52540">
    <property type="entry name" value="P-loop containing nucleoside triphosphate hydrolases"/>
    <property type="match status" value="1"/>
</dbReference>
<keyword evidence="3" id="KW-0500">Molybdenum</keyword>
<dbReference type="AlphaFoldDB" id="A0A1G9XS44"/>
<evidence type="ECO:0000256" key="10">
    <source>
        <dbReference type="ARBA" id="ARBA00047936"/>
    </source>
</evidence>
<feature type="domain" description="ABC transporter" evidence="11">
    <location>
        <begin position="5"/>
        <end position="227"/>
    </location>
</feature>
<evidence type="ECO:0000256" key="2">
    <source>
        <dbReference type="ARBA" id="ARBA00022448"/>
    </source>
</evidence>
<dbReference type="RefSeq" id="WP_089698839.1">
    <property type="nucleotide sequence ID" value="NZ_FNHL01000004.1"/>
</dbReference>
<dbReference type="InterPro" id="IPR008995">
    <property type="entry name" value="Mo/tungstate-bd_C_term_dom"/>
</dbReference>
<evidence type="ECO:0000256" key="5">
    <source>
        <dbReference type="ARBA" id="ARBA00022840"/>
    </source>
</evidence>
<comment type="subcellular location">
    <subcellularLocation>
        <location evidence="1">Cell membrane</location>
        <topology evidence="1">Peripheral membrane protein</topology>
    </subcellularLocation>
</comment>
<dbReference type="Proteomes" id="UP000199451">
    <property type="component" value="Unassembled WGS sequence"/>
</dbReference>
<evidence type="ECO:0000256" key="8">
    <source>
        <dbReference type="ARBA" id="ARBA00039025"/>
    </source>
</evidence>
<evidence type="ECO:0000259" key="11">
    <source>
        <dbReference type="PROSITE" id="PS50893"/>
    </source>
</evidence>
<evidence type="ECO:0000313" key="12">
    <source>
        <dbReference type="EMBL" id="SDM99540.1"/>
    </source>
</evidence>
<dbReference type="GO" id="GO:1901238">
    <property type="term" value="F:ABC-type tungstate transporter activity"/>
    <property type="evidence" value="ECO:0007669"/>
    <property type="project" value="UniProtKB-EC"/>
</dbReference>
<name>A0A1G9XS44_9EURY</name>
<dbReference type="EC" id="7.3.2.6" evidence="8"/>
<accession>A0A1G9XS44</accession>
<dbReference type="PANTHER" id="PTHR42781:SF4">
    <property type="entry name" value="SPERMIDINE_PUTRESCINE IMPORT ATP-BINDING PROTEIN POTA"/>
    <property type="match status" value="1"/>
</dbReference>
<dbReference type="InterPro" id="IPR017871">
    <property type="entry name" value="ABC_transporter-like_CS"/>
</dbReference>
<comment type="catalytic activity">
    <reaction evidence="10">
        <text>tungstate(in) + ATP + H2O = tungstate(out) + ADP + phosphate + H(+)</text>
        <dbReference type="Rhea" id="RHEA:35027"/>
        <dbReference type="ChEBI" id="CHEBI:15377"/>
        <dbReference type="ChEBI" id="CHEBI:15378"/>
        <dbReference type="ChEBI" id="CHEBI:30616"/>
        <dbReference type="ChEBI" id="CHEBI:43474"/>
        <dbReference type="ChEBI" id="CHEBI:46502"/>
        <dbReference type="ChEBI" id="CHEBI:456216"/>
        <dbReference type="EC" id="7.3.2.6"/>
    </reaction>
</comment>
<dbReference type="PANTHER" id="PTHR42781">
    <property type="entry name" value="SPERMIDINE/PUTRESCINE IMPORT ATP-BINDING PROTEIN POTA"/>
    <property type="match status" value="1"/>
</dbReference>
<evidence type="ECO:0000256" key="3">
    <source>
        <dbReference type="ARBA" id="ARBA00022505"/>
    </source>
</evidence>
<sequence length="344" mass="36554">MSLAVDVRATFTADGTEPFTVDVALDVRPGETLVVLGPSGSGKSLLLETVAGFHAHEGTVTHDGSDLTGTEPEARGFGFVFQDYALFPHLTVRENVAFGARYHEDTRDPDELLAELGVGQLADRTPKTLSGGEKQRVALARSLAIRPAALLLDEPLSALDVPTRQTLRTDLARIVADVTAVYVTHDRTTARALADRIAVMRDGELVQVDTPEEVFESPASPFVARFTGSNVVAGDALDALASVDGLGGDWGQFAIRPEHVVVGDAADTTNTTDTTDTTDITDTTDTEATVERVVREDAAFRVTLALGSGGDEATVDAFVSTPPAVGETVGLRFPPEHVTRFRDE</sequence>
<protein>
    <recommendedName>
        <fullName evidence="9">Molybdate/tungstate import ATP-binding protein WtpC</fullName>
        <ecNumber evidence="8">7.3.2.6</ecNumber>
    </recommendedName>
</protein>
<dbReference type="InterPro" id="IPR003593">
    <property type="entry name" value="AAA+_ATPase"/>
</dbReference>
<comment type="similarity">
    <text evidence="6">Belongs to the ABC transporter superfamily. Sulfate/tungstate importer (TC 3.A.1.6) family.</text>
</comment>
<reference evidence="13" key="1">
    <citation type="submission" date="2016-10" db="EMBL/GenBank/DDBJ databases">
        <authorList>
            <person name="Varghese N."/>
            <person name="Submissions S."/>
        </authorList>
    </citation>
    <scope>NUCLEOTIDE SEQUENCE [LARGE SCALE GENOMIC DNA]</scope>
    <source>
        <strain evidence="13">CGMCC 1.10119</strain>
    </source>
</reference>
<dbReference type="InterPro" id="IPR027417">
    <property type="entry name" value="P-loop_NTPase"/>
</dbReference>
<dbReference type="SUPFAM" id="SSF50331">
    <property type="entry name" value="MOP-like"/>
    <property type="match status" value="1"/>
</dbReference>
<keyword evidence="5 12" id="KW-0067">ATP-binding</keyword>
<dbReference type="GO" id="GO:0016887">
    <property type="term" value="F:ATP hydrolysis activity"/>
    <property type="evidence" value="ECO:0007669"/>
    <property type="project" value="InterPro"/>
</dbReference>
<organism evidence="12 13">
    <name type="scientific">Halogranum gelatinilyticum</name>
    <dbReference type="NCBI Taxonomy" id="660521"/>
    <lineage>
        <taxon>Archaea</taxon>
        <taxon>Methanobacteriati</taxon>
        <taxon>Methanobacteriota</taxon>
        <taxon>Stenosarchaea group</taxon>
        <taxon>Halobacteria</taxon>
        <taxon>Halobacteriales</taxon>
        <taxon>Haloferacaceae</taxon>
    </lineage>
</organism>
<evidence type="ECO:0000256" key="1">
    <source>
        <dbReference type="ARBA" id="ARBA00004202"/>
    </source>
</evidence>
<evidence type="ECO:0000256" key="4">
    <source>
        <dbReference type="ARBA" id="ARBA00022741"/>
    </source>
</evidence>